<comment type="caution">
    <text evidence="3">The sequence shown here is derived from an EMBL/GenBank/DDBJ whole genome shotgun (WGS) entry which is preliminary data.</text>
</comment>
<dbReference type="Proteomes" id="UP001633002">
    <property type="component" value="Unassembled WGS sequence"/>
</dbReference>
<evidence type="ECO:0000313" key="4">
    <source>
        <dbReference type="Proteomes" id="UP001633002"/>
    </source>
</evidence>
<name>A0ABD3IH21_9MARC</name>
<dbReference type="SMART" id="SM00205">
    <property type="entry name" value="THN"/>
    <property type="match status" value="1"/>
</dbReference>
<dbReference type="PRINTS" id="PR00347">
    <property type="entry name" value="THAUMATIN"/>
</dbReference>
<proteinExistence type="inferred from homology"/>
<dbReference type="InterPro" id="IPR001938">
    <property type="entry name" value="Thaumatin"/>
</dbReference>
<evidence type="ECO:0000313" key="3">
    <source>
        <dbReference type="EMBL" id="KAL3702414.1"/>
    </source>
</evidence>
<protein>
    <recommendedName>
        <fullName evidence="5">Thaumatin-like protein</fullName>
    </recommendedName>
</protein>
<dbReference type="Gene3D" id="2.60.110.10">
    <property type="entry name" value="Thaumatin"/>
    <property type="match status" value="1"/>
</dbReference>
<keyword evidence="2" id="KW-1015">Disulfide bond</keyword>
<evidence type="ECO:0000256" key="1">
    <source>
        <dbReference type="ARBA" id="ARBA00010607"/>
    </source>
</evidence>
<dbReference type="CDD" id="cd09218">
    <property type="entry name" value="TLP-PA"/>
    <property type="match status" value="1"/>
</dbReference>
<reference evidence="3 4" key="1">
    <citation type="submission" date="2024-09" db="EMBL/GenBank/DDBJ databases">
        <title>Chromosome-scale assembly of Riccia sorocarpa.</title>
        <authorList>
            <person name="Paukszto L."/>
        </authorList>
    </citation>
    <scope>NUCLEOTIDE SEQUENCE [LARGE SCALE GENOMIC DNA]</scope>
    <source>
        <strain evidence="3">LP-2024</strain>
        <tissue evidence="3">Aerial parts of the thallus</tissue>
    </source>
</reference>
<dbReference type="SUPFAM" id="SSF49870">
    <property type="entry name" value="Osmotin, thaumatin-like protein"/>
    <property type="match status" value="1"/>
</dbReference>
<dbReference type="FunFam" id="2.60.110.10:FF:000002">
    <property type="entry name" value="Thaumatin-like protein 1a"/>
    <property type="match status" value="1"/>
</dbReference>
<gene>
    <name evidence="3" type="ORF">R1sor_020436</name>
</gene>
<evidence type="ECO:0008006" key="5">
    <source>
        <dbReference type="Google" id="ProtNLM"/>
    </source>
</evidence>
<dbReference type="PANTHER" id="PTHR31048">
    <property type="entry name" value="OS03G0233200 PROTEIN"/>
    <property type="match status" value="1"/>
</dbReference>
<dbReference type="PROSITE" id="PS51367">
    <property type="entry name" value="THAUMATIN_2"/>
    <property type="match status" value="1"/>
</dbReference>
<dbReference type="Pfam" id="PF00314">
    <property type="entry name" value="Thaumatin"/>
    <property type="match status" value="1"/>
</dbReference>
<dbReference type="InterPro" id="IPR037176">
    <property type="entry name" value="Osmotin/thaumatin-like_sf"/>
</dbReference>
<comment type="similarity">
    <text evidence="1">Belongs to the thaumatin family.</text>
</comment>
<sequence length="484" mass="51555">METMKTQLDFLTVCLILNNARRAGERWISSFTRSGEEILESPYKAKEWTGGGCGRSVTVKMLPVSRSKWRRLSLRSPPRLLVLLADCGSPPSFIGRIIRFRVILLIRIVPSSTGRAERADADWTTRSLQLLYLLILLLLPSGPQLSEARAFSVVNNCQFTIWPGMLSNAGQPSLVNGGFALAPGARQEITAPAGWAGRFWGRTGCNFDEMNLGSCETGDCGRGLYCDGAGGVPPATLAEFTLDGYASQDFYDVSLVDGYNVPLGIIQTGGSGVCGNPGCVSDLNLNCPVQLQVVVNGTVVSCKSACEAFQSDVYCCSGAYNSPTVCAPTEYSQAFKRACPSAYSYAYDDGSSTYTCTGAEYEIVFCPDGTSVGGDIPIPPPTPSTSLGPSLSPGVIAPPASPGSIITPPPPLISGTFPPPLSITPPVGSTFSPPPPAGNTIQFNQPNSAAVTRFRISQRHFLNKGGTQAPPRWSKIKKVTWTLR</sequence>
<keyword evidence="4" id="KW-1185">Reference proteome</keyword>
<dbReference type="EMBL" id="JBJQOH010000001">
    <property type="protein sequence ID" value="KAL3702414.1"/>
    <property type="molecule type" value="Genomic_DNA"/>
</dbReference>
<accession>A0ABD3IH21</accession>
<evidence type="ECO:0000256" key="2">
    <source>
        <dbReference type="ARBA" id="ARBA00023157"/>
    </source>
</evidence>
<dbReference type="AlphaFoldDB" id="A0ABD3IH21"/>
<organism evidence="3 4">
    <name type="scientific">Riccia sorocarpa</name>
    <dbReference type="NCBI Taxonomy" id="122646"/>
    <lineage>
        <taxon>Eukaryota</taxon>
        <taxon>Viridiplantae</taxon>
        <taxon>Streptophyta</taxon>
        <taxon>Embryophyta</taxon>
        <taxon>Marchantiophyta</taxon>
        <taxon>Marchantiopsida</taxon>
        <taxon>Marchantiidae</taxon>
        <taxon>Marchantiales</taxon>
        <taxon>Ricciaceae</taxon>
        <taxon>Riccia</taxon>
    </lineage>
</organism>